<feature type="region of interest" description="Disordered" evidence="1">
    <location>
        <begin position="1"/>
        <end position="29"/>
    </location>
</feature>
<dbReference type="SUPFAM" id="SSF56542">
    <property type="entry name" value="Substrate-binding domain of HMG-CoA reductase"/>
    <property type="match status" value="1"/>
</dbReference>
<dbReference type="GO" id="GO:0015936">
    <property type="term" value="P:coenzyme A metabolic process"/>
    <property type="evidence" value="ECO:0007669"/>
    <property type="project" value="InterPro"/>
</dbReference>
<reference evidence="3" key="1">
    <citation type="journal article" date="2018" name="Nat. Genet.">
        <title>Extensive intraspecific gene order and gene structural variations between Mo17 and other maize genomes.</title>
        <authorList>
            <person name="Sun S."/>
            <person name="Zhou Y."/>
            <person name="Chen J."/>
            <person name="Shi J."/>
            <person name="Zhao H."/>
            <person name="Zhao H."/>
            <person name="Song W."/>
            <person name="Zhang M."/>
            <person name="Cui Y."/>
            <person name="Dong X."/>
            <person name="Liu H."/>
            <person name="Ma X."/>
            <person name="Jiao Y."/>
            <person name="Wang B."/>
            <person name="Wei X."/>
            <person name="Stein J.C."/>
            <person name="Glaubitz J.C."/>
            <person name="Lu F."/>
            <person name="Yu G."/>
            <person name="Liang C."/>
            <person name="Fengler K."/>
            <person name="Li B."/>
            <person name="Rafalski A."/>
            <person name="Schnable P.S."/>
            <person name="Ware D.H."/>
            <person name="Buckler E.S."/>
            <person name="Lai J."/>
        </authorList>
    </citation>
    <scope>NUCLEOTIDE SEQUENCE [LARGE SCALE GENOMIC DNA]</scope>
    <source>
        <tissue evidence="3">Seedling</tissue>
    </source>
</reference>
<sequence length="427" mass="47103">MAMEVRRRVLPPHGSAPRRQQATGGEGQRVRVQAGDALPLPIRHTNLIFSALFAVPLVYLMRRWREKIRASTPLHVVSLTEIFAICGLVASLIYLLSFFGIAFMQSIVSNSDDEKDFIIDSRHGQLPVGVAGPLLLDGHRLYVPMATTEGCLVASTNRGCKAIAESGGASSVVLKDGMTRARAVRFPFARRVAELKAFLEDPANFDTLAMVFNRSAGRFLLAIRYSDSMQYSRSNLFGMQYSRKRYFVLEDAALRCFKSAPSTKGELFFVLQVCAVLQGRGGFFHGVRSLSFGVDLQEIRLMGVLQIIAIAYLLTVLCLIWIRGDEDVEYGYDLLKRYRYQLNAASTRHKMGPFLLMRPLGARPLLTPILQRGGRGGRAGGGGRSRSRAAMASSAGGALSSLGKNESYLCANKVDLESLDIQLDNRR</sequence>
<dbReference type="GO" id="GO:0004420">
    <property type="term" value="F:hydroxymethylglutaryl-CoA reductase (NADPH) activity"/>
    <property type="evidence" value="ECO:0007669"/>
    <property type="project" value="InterPro"/>
</dbReference>
<dbReference type="InterPro" id="IPR009029">
    <property type="entry name" value="HMG_CoA_Rdtase_sub-bd_dom_sf"/>
</dbReference>
<dbReference type="InterPro" id="IPR023074">
    <property type="entry name" value="HMG_CoA_Rdtase_cat_sf"/>
</dbReference>
<dbReference type="Proteomes" id="UP000251960">
    <property type="component" value="Chromosome 1"/>
</dbReference>
<keyword evidence="2" id="KW-1133">Transmembrane helix</keyword>
<dbReference type="InterPro" id="IPR002202">
    <property type="entry name" value="HMG_CoA_Rdtase"/>
</dbReference>
<organism evidence="3">
    <name type="scientific">Zea mays</name>
    <name type="common">Maize</name>
    <dbReference type="NCBI Taxonomy" id="4577"/>
    <lineage>
        <taxon>Eukaryota</taxon>
        <taxon>Viridiplantae</taxon>
        <taxon>Streptophyta</taxon>
        <taxon>Embryophyta</taxon>
        <taxon>Tracheophyta</taxon>
        <taxon>Spermatophyta</taxon>
        <taxon>Magnoliopsida</taxon>
        <taxon>Liliopsida</taxon>
        <taxon>Poales</taxon>
        <taxon>Poaceae</taxon>
        <taxon>PACMAD clade</taxon>
        <taxon>Panicoideae</taxon>
        <taxon>Andropogonodae</taxon>
        <taxon>Andropogoneae</taxon>
        <taxon>Tripsacinae</taxon>
        <taxon>Zea</taxon>
    </lineage>
</organism>
<dbReference type="Pfam" id="PF00368">
    <property type="entry name" value="HMG-CoA_red"/>
    <property type="match status" value="1"/>
</dbReference>
<evidence type="ECO:0000256" key="2">
    <source>
        <dbReference type="SAM" id="Phobius"/>
    </source>
</evidence>
<comment type="caution">
    <text evidence="3">The sequence shown here is derived from an EMBL/GenBank/DDBJ whole genome shotgun (WGS) entry which is preliminary data.</text>
</comment>
<dbReference type="PANTHER" id="PTHR10572">
    <property type="entry name" value="3-HYDROXY-3-METHYLGLUTARYL-COENZYME A REDUCTASE"/>
    <property type="match status" value="1"/>
</dbReference>
<dbReference type="AlphaFoldDB" id="A0A317Y8C8"/>
<accession>A0A317Y8C8</accession>
<gene>
    <name evidence="3" type="primary">HMGR_2</name>
    <name evidence="3" type="ORF">Zm00014a_043951</name>
</gene>
<feature type="transmembrane region" description="Helical" evidence="2">
    <location>
        <begin position="82"/>
        <end position="104"/>
    </location>
</feature>
<dbReference type="ExpressionAtlas" id="A0A317Y8C8">
    <property type="expression patterns" value="baseline and differential"/>
</dbReference>
<dbReference type="PANTHER" id="PTHR10572:SF10">
    <property type="entry name" value="3-HYDROXY-3-METHYLGLUTARYL COENZYME A REDUCTASE"/>
    <property type="match status" value="1"/>
</dbReference>
<keyword evidence="2" id="KW-0812">Transmembrane</keyword>
<evidence type="ECO:0000313" key="3">
    <source>
        <dbReference type="EMBL" id="PWZ54041.1"/>
    </source>
</evidence>
<proteinExistence type="predicted"/>
<dbReference type="PRINTS" id="PR00071">
    <property type="entry name" value="HMGCOARDTASE"/>
</dbReference>
<feature type="transmembrane region" description="Helical" evidence="2">
    <location>
        <begin position="301"/>
        <end position="322"/>
    </location>
</feature>
<dbReference type="PROSITE" id="PS50065">
    <property type="entry name" value="HMG_COA_REDUCTASE_4"/>
    <property type="match status" value="1"/>
</dbReference>
<protein>
    <submittedName>
        <fullName evidence="3">3-hydroxy-3-methylglutaryl-coenzyme A reductase</fullName>
    </submittedName>
</protein>
<keyword evidence="2" id="KW-0472">Membrane</keyword>
<name>A0A317Y8C8_MAIZE</name>
<evidence type="ECO:0000256" key="1">
    <source>
        <dbReference type="SAM" id="MobiDB-lite"/>
    </source>
</evidence>
<dbReference type="Gene3D" id="3.90.770.10">
    <property type="entry name" value="3-hydroxy-3-methylglutaryl-coenzyme A Reductase, Chain A, domain 2"/>
    <property type="match status" value="1"/>
</dbReference>
<dbReference type="EMBL" id="NCVQ01000001">
    <property type="protein sequence ID" value="PWZ54041.1"/>
    <property type="molecule type" value="Genomic_DNA"/>
</dbReference>
<feature type="transmembrane region" description="Helical" evidence="2">
    <location>
        <begin position="42"/>
        <end position="61"/>
    </location>
</feature>